<protein>
    <submittedName>
        <fullName evidence="1">Uncharacterized protein</fullName>
    </submittedName>
</protein>
<gene>
    <name evidence="1" type="ordered locus">AM1_4257</name>
</gene>
<keyword evidence="2" id="KW-1185">Reference proteome</keyword>
<dbReference type="EMBL" id="CP000828">
    <property type="protein sequence ID" value="ABW29236.1"/>
    <property type="molecule type" value="Genomic_DNA"/>
</dbReference>
<accession>B0CCS4</accession>
<sequence>MIQQTISLNKMAQMINHIASIFSDQKENAGIIWKTQPIYLLNGERIELNPDKHWPRGTKQAVAIEACKEIQEANIETAITEYDVKAIITNKIGQTRYQLFGRPTYYRTTTKIVEAQSAYSRLKQTNCIETRQGVNRVIERVEQGQYDHPSVKAFCLGLVYVPNLALSLKPTPIFSSIPKSFARHNGSRIQELIRSLD</sequence>
<evidence type="ECO:0000313" key="1">
    <source>
        <dbReference type="EMBL" id="ABW29236.1"/>
    </source>
</evidence>
<dbReference type="STRING" id="329726.AM1_4257"/>
<dbReference type="HOGENOM" id="CLU_1381496_0_0_3"/>
<reference evidence="1 2" key="1">
    <citation type="journal article" date="2008" name="Proc. Natl. Acad. Sci. U.S.A.">
        <title>Niche adaptation and genome expansion in the chlorophyll d-producing cyanobacterium Acaryochloris marina.</title>
        <authorList>
            <person name="Swingley W.D."/>
            <person name="Chen M."/>
            <person name="Cheung P.C."/>
            <person name="Conrad A.L."/>
            <person name="Dejesa L.C."/>
            <person name="Hao J."/>
            <person name="Honchak B.M."/>
            <person name="Karbach L.E."/>
            <person name="Kurdoglu A."/>
            <person name="Lahiri S."/>
            <person name="Mastrian S.D."/>
            <person name="Miyashita H."/>
            <person name="Page L."/>
            <person name="Ramakrishna P."/>
            <person name="Satoh S."/>
            <person name="Sattley W.M."/>
            <person name="Shimada Y."/>
            <person name="Taylor H.L."/>
            <person name="Tomo T."/>
            <person name="Tsuchiya T."/>
            <person name="Wang Z.T."/>
            <person name="Raymond J."/>
            <person name="Mimuro M."/>
            <person name="Blankenship R.E."/>
            <person name="Touchman J.W."/>
        </authorList>
    </citation>
    <scope>NUCLEOTIDE SEQUENCE [LARGE SCALE GENOMIC DNA]</scope>
    <source>
        <strain evidence="2">MBIC 11017</strain>
    </source>
</reference>
<organism evidence="1 2">
    <name type="scientific">Acaryochloris marina (strain MBIC 11017)</name>
    <dbReference type="NCBI Taxonomy" id="329726"/>
    <lineage>
        <taxon>Bacteria</taxon>
        <taxon>Bacillati</taxon>
        <taxon>Cyanobacteriota</taxon>
        <taxon>Cyanophyceae</taxon>
        <taxon>Acaryochloridales</taxon>
        <taxon>Acaryochloridaceae</taxon>
        <taxon>Acaryochloris</taxon>
    </lineage>
</organism>
<name>B0CCS4_ACAM1</name>
<dbReference type="Proteomes" id="UP000000268">
    <property type="component" value="Chromosome"/>
</dbReference>
<dbReference type="KEGG" id="amr:AM1_4257"/>
<proteinExistence type="predicted"/>
<evidence type="ECO:0000313" key="2">
    <source>
        <dbReference type="Proteomes" id="UP000000268"/>
    </source>
</evidence>
<dbReference type="AlphaFoldDB" id="B0CCS4"/>